<dbReference type="InterPro" id="IPR029058">
    <property type="entry name" value="AB_hydrolase_fold"/>
</dbReference>
<dbReference type="RefSeq" id="XP_060288032.1">
    <property type="nucleotide sequence ID" value="XM_060426759.1"/>
</dbReference>
<dbReference type="GeneID" id="85309946"/>
<evidence type="ECO:0000313" key="3">
    <source>
        <dbReference type="Proteomes" id="UP001244011"/>
    </source>
</evidence>
<dbReference type="Gene3D" id="3.40.50.1820">
    <property type="entry name" value="alpha/beta hydrolase"/>
    <property type="match status" value="1"/>
</dbReference>
<comment type="caution">
    <text evidence="2">The sequence shown here is derived from an EMBL/GenBank/DDBJ whole genome shotgun (WGS) entry which is preliminary data.</text>
</comment>
<accession>A0AAJ0C7Y6</accession>
<evidence type="ECO:0000313" key="2">
    <source>
        <dbReference type="EMBL" id="KAK1771819.1"/>
    </source>
</evidence>
<dbReference type="EMBL" id="MU838998">
    <property type="protein sequence ID" value="KAK1771819.1"/>
    <property type="molecule type" value="Genomic_DNA"/>
</dbReference>
<dbReference type="Proteomes" id="UP001244011">
    <property type="component" value="Unassembled WGS sequence"/>
</dbReference>
<gene>
    <name evidence="2" type="ORF">QBC33DRAFT_524928</name>
</gene>
<organism evidence="2 3">
    <name type="scientific">Phialemonium atrogriseum</name>
    <dbReference type="NCBI Taxonomy" id="1093897"/>
    <lineage>
        <taxon>Eukaryota</taxon>
        <taxon>Fungi</taxon>
        <taxon>Dikarya</taxon>
        <taxon>Ascomycota</taxon>
        <taxon>Pezizomycotina</taxon>
        <taxon>Sordariomycetes</taxon>
        <taxon>Sordariomycetidae</taxon>
        <taxon>Cephalothecales</taxon>
        <taxon>Cephalothecaceae</taxon>
        <taxon>Phialemonium</taxon>
    </lineage>
</organism>
<reference evidence="2" key="1">
    <citation type="submission" date="2023-06" db="EMBL/GenBank/DDBJ databases">
        <title>Genome-scale phylogeny and comparative genomics of the fungal order Sordariales.</title>
        <authorList>
            <consortium name="Lawrence Berkeley National Laboratory"/>
            <person name="Hensen N."/>
            <person name="Bonometti L."/>
            <person name="Westerberg I."/>
            <person name="Brannstrom I.O."/>
            <person name="Guillou S."/>
            <person name="Cros-Aarteil S."/>
            <person name="Calhoun S."/>
            <person name="Haridas S."/>
            <person name="Kuo A."/>
            <person name="Mondo S."/>
            <person name="Pangilinan J."/>
            <person name="Riley R."/>
            <person name="Labutti K."/>
            <person name="Andreopoulos B."/>
            <person name="Lipzen A."/>
            <person name="Chen C."/>
            <person name="Yanf M."/>
            <person name="Daum C."/>
            <person name="Ng V."/>
            <person name="Clum A."/>
            <person name="Steindorff A."/>
            <person name="Ohm R."/>
            <person name="Martin F."/>
            <person name="Silar P."/>
            <person name="Natvig D."/>
            <person name="Lalanne C."/>
            <person name="Gautier V."/>
            <person name="Ament-Velasquez S.L."/>
            <person name="Kruys A."/>
            <person name="Hutchinson M.I."/>
            <person name="Powell A.J."/>
            <person name="Barry K."/>
            <person name="Miller A.N."/>
            <person name="Grigoriev I.V."/>
            <person name="Debuchy R."/>
            <person name="Gladieux P."/>
            <person name="Thoren M.H."/>
            <person name="Johannesson H."/>
        </authorList>
    </citation>
    <scope>NUCLEOTIDE SEQUENCE</scope>
    <source>
        <strain evidence="2">8032-3</strain>
    </source>
</reference>
<protein>
    <submittedName>
        <fullName evidence="2">Uncharacterized protein</fullName>
    </submittedName>
</protein>
<dbReference type="SUPFAM" id="SSF53474">
    <property type="entry name" value="alpha/beta-Hydrolases"/>
    <property type="match status" value="1"/>
</dbReference>
<feature type="region of interest" description="Disordered" evidence="1">
    <location>
        <begin position="276"/>
        <end position="298"/>
    </location>
</feature>
<name>A0AAJ0C7Y6_9PEZI</name>
<dbReference type="AlphaFoldDB" id="A0AAJ0C7Y6"/>
<sequence length="427" mass="47254">MRGWWVRTTPQFLQTRHPRRFFSSPSRVETVAVPCASSGHVTLSLHNVSRADPSRPLLIYLPPFFHLGSGSGSGPVLPAFLEPYPTAVINYRWPESSPDQNASAAPRQAYGGPKAASPLHWPTPLHDTLFGYSWIADNLSPPGSGRRDIYVYGSYLGASLAASLALTECYPHQRMAIRGLVAYNGIYNWTMFLPDHPIHKSRGLKPLSREALETPGSMFHYLKQQMPALFRSPANLFDPFASSSLLFHNPGLLIPDDFYPSSLPSSFQRAVDELSLHPLDPDNADSTTPPPSPPRKGYLAFPPRQSTLRIPETLLLHESPPPIPRPTTARRRIRTAKKGPVSGEHSFKMQAMELAGLMRRSVEKLELKERAKWDPDFEDWDDEVHGRVQVADVGSADAEAELGTRCQGLVAEWLEGRAGTRGGQTGA</sequence>
<proteinExistence type="predicted"/>
<keyword evidence="3" id="KW-1185">Reference proteome</keyword>
<evidence type="ECO:0000256" key="1">
    <source>
        <dbReference type="SAM" id="MobiDB-lite"/>
    </source>
</evidence>